<evidence type="ECO:0008006" key="15">
    <source>
        <dbReference type="Google" id="ProtNLM"/>
    </source>
</evidence>
<evidence type="ECO:0000313" key="14">
    <source>
        <dbReference type="Proteomes" id="UP000826722"/>
    </source>
</evidence>
<evidence type="ECO:0000256" key="7">
    <source>
        <dbReference type="ARBA" id="ARBA00023136"/>
    </source>
</evidence>
<dbReference type="PROSITE" id="PS51371">
    <property type="entry name" value="CBS"/>
    <property type="match status" value="2"/>
</dbReference>
<dbReference type="InterPro" id="IPR046342">
    <property type="entry name" value="CBS_dom_sf"/>
</dbReference>
<dbReference type="SUPFAM" id="SSF54631">
    <property type="entry name" value="CBS-domain pair"/>
    <property type="match status" value="1"/>
</dbReference>
<dbReference type="PANTHER" id="PTHR43099">
    <property type="entry name" value="UPF0053 PROTEIN YRKA"/>
    <property type="match status" value="1"/>
</dbReference>
<dbReference type="Gene3D" id="3.30.465.10">
    <property type="match status" value="1"/>
</dbReference>
<dbReference type="Proteomes" id="UP000826722">
    <property type="component" value="Chromosome"/>
</dbReference>
<dbReference type="AlphaFoldDB" id="A0A8D5GE90"/>
<dbReference type="InterPro" id="IPR036318">
    <property type="entry name" value="FAD-bd_PCMH-like_sf"/>
</dbReference>
<dbReference type="GO" id="GO:0050660">
    <property type="term" value="F:flavin adenine dinucleotide binding"/>
    <property type="evidence" value="ECO:0007669"/>
    <property type="project" value="InterPro"/>
</dbReference>
<dbReference type="InterPro" id="IPR005170">
    <property type="entry name" value="Transptr-assoc_dom"/>
</dbReference>
<evidence type="ECO:0000313" key="13">
    <source>
        <dbReference type="EMBL" id="BCM25818.1"/>
    </source>
</evidence>
<keyword evidence="2" id="KW-1003">Cell membrane</keyword>
<keyword evidence="14" id="KW-1185">Reference proteome</keyword>
<dbReference type="Pfam" id="PF01595">
    <property type="entry name" value="CNNM"/>
    <property type="match status" value="1"/>
</dbReference>
<dbReference type="InterPro" id="IPR044751">
    <property type="entry name" value="Ion_transp-like_CBS"/>
</dbReference>
<accession>A0A8D5GE90</accession>
<gene>
    <name evidence="13" type="ORF">ZMTM_20770</name>
</gene>
<evidence type="ECO:0000256" key="3">
    <source>
        <dbReference type="ARBA" id="ARBA00022692"/>
    </source>
</evidence>
<protein>
    <recommendedName>
        <fullName evidence="15">HlyC/CorC family transporter</fullName>
    </recommendedName>
</protein>
<evidence type="ECO:0000259" key="11">
    <source>
        <dbReference type="PROSITE" id="PS51371"/>
    </source>
</evidence>
<feature type="transmembrane region" description="Helical" evidence="10">
    <location>
        <begin position="6"/>
        <end position="29"/>
    </location>
</feature>
<evidence type="ECO:0000256" key="9">
    <source>
        <dbReference type="PROSITE-ProRule" id="PRU01193"/>
    </source>
</evidence>
<dbReference type="SMART" id="SM00116">
    <property type="entry name" value="CBS"/>
    <property type="match status" value="2"/>
</dbReference>
<dbReference type="EMBL" id="AP024110">
    <property type="protein sequence ID" value="BCM25818.1"/>
    <property type="molecule type" value="Genomic_DNA"/>
</dbReference>
<organism evidence="13 14">
    <name type="scientific">Methyloradius palustris</name>
    <dbReference type="NCBI Taxonomy" id="2778876"/>
    <lineage>
        <taxon>Bacteria</taxon>
        <taxon>Pseudomonadati</taxon>
        <taxon>Pseudomonadota</taxon>
        <taxon>Betaproteobacteria</taxon>
        <taxon>Nitrosomonadales</taxon>
        <taxon>Methylophilaceae</taxon>
        <taxon>Methyloradius</taxon>
    </lineage>
</organism>
<evidence type="ECO:0000256" key="1">
    <source>
        <dbReference type="ARBA" id="ARBA00004651"/>
    </source>
</evidence>
<feature type="domain" description="CBS" evidence="11">
    <location>
        <begin position="289"/>
        <end position="346"/>
    </location>
</feature>
<feature type="transmembrane region" description="Helical" evidence="10">
    <location>
        <begin position="59"/>
        <end position="79"/>
    </location>
</feature>
<keyword evidence="3 9" id="KW-0812">Transmembrane</keyword>
<feature type="domain" description="CBS" evidence="11">
    <location>
        <begin position="223"/>
        <end position="282"/>
    </location>
</feature>
<sequence>MGGNLLLIVIAFLLVVLNGFFVAAEFGLVKLRQTRVRAIAKNFGWRGKILAKVHGNLDAYLSACQLGITLASLGLGWIGEPAFAKLIEPLMTYAGVDNEKILHGLSFVIAFFTISYLHIVIGELAPKTLAIRMAEKVGLITAPGLYGFYWLMYPAIWGLNHSASFVLRLLHLDNVNHQDNHYTADELKLILRSSHADDKFSREEWRVLAQAIDFRELDVADLMQPIREAVVLSAEDSLEANIERMLQHRYSRYPYMDASGEITGVIHIKDLFLASQKADEDEAVELESLLRPILTVSPELPATELFRQFQQGAPHFAIVSYKGGEPLGFITIYNLLSALVGEIRDEFRPQQNEWRKLDDGSLLGKASLPIPTLERTLGIDIEDIESAEADTVGGLVLWKLGEIPEEGQKVSFEQFDIVIKKMIGPRILLVRVYPKQEQDIQ</sequence>
<evidence type="ECO:0000256" key="4">
    <source>
        <dbReference type="ARBA" id="ARBA00022737"/>
    </source>
</evidence>
<keyword evidence="6 8" id="KW-0129">CBS domain</keyword>
<evidence type="ECO:0000259" key="12">
    <source>
        <dbReference type="PROSITE" id="PS51846"/>
    </source>
</evidence>
<keyword evidence="7 9" id="KW-0472">Membrane</keyword>
<dbReference type="Gene3D" id="3.10.580.10">
    <property type="entry name" value="CBS-domain"/>
    <property type="match status" value="1"/>
</dbReference>
<name>A0A8D5GE90_9PROT</name>
<dbReference type="GO" id="GO:0005886">
    <property type="term" value="C:plasma membrane"/>
    <property type="evidence" value="ECO:0007669"/>
    <property type="project" value="UniProtKB-SubCell"/>
</dbReference>
<dbReference type="SUPFAM" id="SSF56176">
    <property type="entry name" value="FAD-binding/transporter-associated domain-like"/>
    <property type="match status" value="1"/>
</dbReference>
<evidence type="ECO:0000256" key="6">
    <source>
        <dbReference type="ARBA" id="ARBA00023122"/>
    </source>
</evidence>
<keyword evidence="4" id="KW-0677">Repeat</keyword>
<dbReference type="RefSeq" id="WP_221763868.1">
    <property type="nucleotide sequence ID" value="NZ_AP024110.1"/>
</dbReference>
<proteinExistence type="predicted"/>
<dbReference type="PROSITE" id="PS51846">
    <property type="entry name" value="CNNM"/>
    <property type="match status" value="1"/>
</dbReference>
<dbReference type="Pfam" id="PF00571">
    <property type="entry name" value="CBS"/>
    <property type="match status" value="2"/>
</dbReference>
<dbReference type="InterPro" id="IPR016169">
    <property type="entry name" value="FAD-bd_PCMH_sub2"/>
</dbReference>
<dbReference type="CDD" id="cd04590">
    <property type="entry name" value="CBS_pair_CorC_HlyC_assoc"/>
    <property type="match status" value="1"/>
</dbReference>
<dbReference type="InterPro" id="IPR000644">
    <property type="entry name" value="CBS_dom"/>
</dbReference>
<reference evidence="13" key="1">
    <citation type="journal article" date="2021" name="Arch. Microbiol.">
        <title>Methyloradius palustris gen. nov., sp. nov., a methanol-oxidizing bacterium isolated from snow.</title>
        <authorList>
            <person name="Miyadera T."/>
            <person name="Kojima H."/>
            <person name="Fukui M."/>
        </authorList>
    </citation>
    <scope>NUCLEOTIDE SEQUENCE</scope>
    <source>
        <strain evidence="13">Zm11</strain>
    </source>
</reference>
<comment type="subcellular location">
    <subcellularLocation>
        <location evidence="1">Cell membrane</location>
        <topology evidence="1">Multi-pass membrane protein</topology>
    </subcellularLocation>
</comment>
<evidence type="ECO:0000256" key="8">
    <source>
        <dbReference type="PROSITE-ProRule" id="PRU00703"/>
    </source>
</evidence>
<keyword evidence="5 9" id="KW-1133">Transmembrane helix</keyword>
<evidence type="ECO:0000256" key="5">
    <source>
        <dbReference type="ARBA" id="ARBA00022989"/>
    </source>
</evidence>
<dbReference type="SMART" id="SM01091">
    <property type="entry name" value="CorC_HlyC"/>
    <property type="match status" value="1"/>
</dbReference>
<evidence type="ECO:0000256" key="2">
    <source>
        <dbReference type="ARBA" id="ARBA00022475"/>
    </source>
</evidence>
<dbReference type="InterPro" id="IPR051676">
    <property type="entry name" value="UPF0053_domain"/>
</dbReference>
<dbReference type="Pfam" id="PF03471">
    <property type="entry name" value="CorC_HlyC"/>
    <property type="match status" value="1"/>
</dbReference>
<dbReference type="PANTHER" id="PTHR43099:SF5">
    <property type="entry name" value="HLYC_CORC FAMILY TRANSPORTER"/>
    <property type="match status" value="1"/>
</dbReference>
<feature type="transmembrane region" description="Helical" evidence="10">
    <location>
        <begin position="101"/>
        <end position="125"/>
    </location>
</feature>
<dbReference type="KEGG" id="mpau:ZMTM_20770"/>
<evidence type="ECO:0000256" key="10">
    <source>
        <dbReference type="SAM" id="Phobius"/>
    </source>
</evidence>
<dbReference type="InterPro" id="IPR002550">
    <property type="entry name" value="CNNM"/>
</dbReference>
<feature type="domain" description="CNNM transmembrane" evidence="12">
    <location>
        <begin position="1"/>
        <end position="204"/>
    </location>
</feature>
<feature type="transmembrane region" description="Helical" evidence="10">
    <location>
        <begin position="137"/>
        <end position="159"/>
    </location>
</feature>